<proteinExistence type="predicted"/>
<name>A0A8E2DGE7_9APHY</name>
<dbReference type="Proteomes" id="UP000250043">
    <property type="component" value="Unassembled WGS sequence"/>
</dbReference>
<protein>
    <submittedName>
        <fullName evidence="1">Uncharacterized protein</fullName>
    </submittedName>
</protein>
<gene>
    <name evidence="1" type="ORF">OBBRIDRAFT_274429</name>
</gene>
<keyword evidence="2" id="KW-1185">Reference proteome</keyword>
<accession>A0A8E2DGE7</accession>
<dbReference type="AlphaFoldDB" id="A0A8E2DGE7"/>
<sequence>MLPLRPGRVTIPAECLVSFWSSRSEHSPMVRLASTVQQILTQTRLAKGWRRSHGPAVAPFGTIGARAQSTAAHLGCRVLDSQTLVSIWPFIIMFTYTQVPAECSTSNVVWRCELSRRCTLFARFGSALCHVILWTTEDLQDERLQIGVTTRLCFNLCSLSAVNNLGSCFGR</sequence>
<reference evidence="1 2" key="1">
    <citation type="submission" date="2016-07" db="EMBL/GenBank/DDBJ databases">
        <title>Draft genome of the white-rot fungus Obba rivulosa 3A-2.</title>
        <authorList>
            <consortium name="DOE Joint Genome Institute"/>
            <person name="Miettinen O."/>
            <person name="Riley R."/>
            <person name="Acob R."/>
            <person name="Barry K."/>
            <person name="Cullen D."/>
            <person name="De Vries R."/>
            <person name="Hainaut M."/>
            <person name="Hatakka A."/>
            <person name="Henrissat B."/>
            <person name="Hilden K."/>
            <person name="Kuo R."/>
            <person name="Labutti K."/>
            <person name="Lipzen A."/>
            <person name="Makela M.R."/>
            <person name="Sandor L."/>
            <person name="Spatafora J.W."/>
            <person name="Grigoriev I.V."/>
            <person name="Hibbett D.S."/>
        </authorList>
    </citation>
    <scope>NUCLEOTIDE SEQUENCE [LARGE SCALE GENOMIC DNA]</scope>
    <source>
        <strain evidence="1 2">3A-2</strain>
    </source>
</reference>
<dbReference type="EMBL" id="KV722557">
    <property type="protein sequence ID" value="OCH85886.1"/>
    <property type="molecule type" value="Genomic_DNA"/>
</dbReference>
<organism evidence="1 2">
    <name type="scientific">Obba rivulosa</name>
    <dbReference type="NCBI Taxonomy" id="1052685"/>
    <lineage>
        <taxon>Eukaryota</taxon>
        <taxon>Fungi</taxon>
        <taxon>Dikarya</taxon>
        <taxon>Basidiomycota</taxon>
        <taxon>Agaricomycotina</taxon>
        <taxon>Agaricomycetes</taxon>
        <taxon>Polyporales</taxon>
        <taxon>Gelatoporiaceae</taxon>
        <taxon>Obba</taxon>
    </lineage>
</organism>
<evidence type="ECO:0000313" key="1">
    <source>
        <dbReference type="EMBL" id="OCH85886.1"/>
    </source>
</evidence>
<evidence type="ECO:0000313" key="2">
    <source>
        <dbReference type="Proteomes" id="UP000250043"/>
    </source>
</evidence>